<protein>
    <submittedName>
        <fullName evidence="9">PspC domain-containing protein</fullName>
    </submittedName>
</protein>
<evidence type="ECO:0000256" key="1">
    <source>
        <dbReference type="ARBA" id="ARBA00004162"/>
    </source>
</evidence>
<keyword evidence="5 7" id="KW-0472">Membrane</keyword>
<sequence length="90" mass="10588">MKKKMTKSDNKWIGGVLAGIAEYFNINPNVVRIIYIVLTLILIPHLIVVPLFIFIYVILFILMPNNNDYNGKKKSYRKRKKIHAEERDIK</sequence>
<reference evidence="9" key="2">
    <citation type="journal article" date="2021" name="PeerJ">
        <title>Extensive microbial diversity within the chicken gut microbiome revealed by metagenomics and culture.</title>
        <authorList>
            <person name="Gilroy R."/>
            <person name="Ravi A."/>
            <person name="Getino M."/>
            <person name="Pursley I."/>
            <person name="Horton D.L."/>
            <person name="Alikhan N.F."/>
            <person name="Baker D."/>
            <person name="Gharbi K."/>
            <person name="Hall N."/>
            <person name="Watson M."/>
            <person name="Adriaenssens E.M."/>
            <person name="Foster-Nyarko E."/>
            <person name="Jarju S."/>
            <person name="Secka A."/>
            <person name="Antonio M."/>
            <person name="Oren A."/>
            <person name="Chaudhuri R.R."/>
            <person name="La Ragione R."/>
            <person name="Hildebrand F."/>
            <person name="Pallen M.J."/>
        </authorList>
    </citation>
    <scope>NUCLEOTIDE SEQUENCE</scope>
    <source>
        <strain evidence="9">C6-149</strain>
    </source>
</reference>
<comment type="subcellular location">
    <subcellularLocation>
        <location evidence="1">Cell membrane</location>
        <topology evidence="1">Single-pass membrane protein</topology>
    </subcellularLocation>
</comment>
<proteinExistence type="predicted"/>
<dbReference type="PANTHER" id="PTHR33885">
    <property type="entry name" value="PHAGE SHOCK PROTEIN C"/>
    <property type="match status" value="1"/>
</dbReference>
<dbReference type="AlphaFoldDB" id="A0A9D9E6Q1"/>
<organism evidence="9 10">
    <name type="scientific">Candidatus Gallilactobacillus intestinavium</name>
    <dbReference type="NCBI Taxonomy" id="2840838"/>
    <lineage>
        <taxon>Bacteria</taxon>
        <taxon>Bacillati</taxon>
        <taxon>Bacillota</taxon>
        <taxon>Bacilli</taxon>
        <taxon>Lactobacillales</taxon>
        <taxon>Lactobacillaceae</taxon>
        <taxon>Lactobacillaceae incertae sedis</taxon>
        <taxon>Candidatus Gallilactobacillus</taxon>
    </lineage>
</organism>
<evidence type="ECO:0000256" key="5">
    <source>
        <dbReference type="ARBA" id="ARBA00023136"/>
    </source>
</evidence>
<dbReference type="Proteomes" id="UP000823614">
    <property type="component" value="Unassembled WGS sequence"/>
</dbReference>
<evidence type="ECO:0000256" key="4">
    <source>
        <dbReference type="ARBA" id="ARBA00022989"/>
    </source>
</evidence>
<evidence type="ECO:0000256" key="7">
    <source>
        <dbReference type="SAM" id="Phobius"/>
    </source>
</evidence>
<evidence type="ECO:0000256" key="3">
    <source>
        <dbReference type="ARBA" id="ARBA00022692"/>
    </source>
</evidence>
<name>A0A9D9E6Q1_9LACO</name>
<comment type="caution">
    <text evidence="9">The sequence shown here is derived from an EMBL/GenBank/DDBJ whole genome shotgun (WGS) entry which is preliminary data.</text>
</comment>
<keyword evidence="4 7" id="KW-1133">Transmembrane helix</keyword>
<evidence type="ECO:0000259" key="8">
    <source>
        <dbReference type="Pfam" id="PF04024"/>
    </source>
</evidence>
<dbReference type="GO" id="GO:0005886">
    <property type="term" value="C:plasma membrane"/>
    <property type="evidence" value="ECO:0007669"/>
    <property type="project" value="UniProtKB-SubCell"/>
</dbReference>
<dbReference type="Pfam" id="PF04024">
    <property type="entry name" value="PspC"/>
    <property type="match status" value="1"/>
</dbReference>
<feature type="region of interest" description="Disordered" evidence="6">
    <location>
        <begin position="69"/>
        <end position="90"/>
    </location>
</feature>
<evidence type="ECO:0000313" key="10">
    <source>
        <dbReference type="Proteomes" id="UP000823614"/>
    </source>
</evidence>
<feature type="domain" description="Phage shock protein PspC N-terminal" evidence="8">
    <location>
        <begin position="3"/>
        <end position="65"/>
    </location>
</feature>
<evidence type="ECO:0000313" key="9">
    <source>
        <dbReference type="EMBL" id="MBO8441547.1"/>
    </source>
</evidence>
<evidence type="ECO:0000256" key="2">
    <source>
        <dbReference type="ARBA" id="ARBA00022475"/>
    </source>
</evidence>
<keyword evidence="2" id="KW-1003">Cell membrane</keyword>
<feature type="compositionally biased region" description="Basic residues" evidence="6">
    <location>
        <begin position="72"/>
        <end position="82"/>
    </location>
</feature>
<evidence type="ECO:0000256" key="6">
    <source>
        <dbReference type="SAM" id="MobiDB-lite"/>
    </source>
</evidence>
<dbReference type="InterPro" id="IPR007168">
    <property type="entry name" value="Phageshock_PspC_N"/>
</dbReference>
<keyword evidence="3 7" id="KW-0812">Transmembrane</keyword>
<feature type="transmembrane region" description="Helical" evidence="7">
    <location>
        <begin position="12"/>
        <end position="27"/>
    </location>
</feature>
<dbReference type="InterPro" id="IPR052027">
    <property type="entry name" value="PspC"/>
</dbReference>
<dbReference type="PANTHER" id="PTHR33885:SF3">
    <property type="entry name" value="PHAGE SHOCK PROTEIN C"/>
    <property type="match status" value="1"/>
</dbReference>
<accession>A0A9D9E6Q1</accession>
<gene>
    <name evidence="9" type="ORF">IAA89_03765</name>
</gene>
<dbReference type="EMBL" id="JADIMP010000060">
    <property type="protein sequence ID" value="MBO8441547.1"/>
    <property type="molecule type" value="Genomic_DNA"/>
</dbReference>
<feature type="transmembrane region" description="Helical" evidence="7">
    <location>
        <begin position="33"/>
        <end position="63"/>
    </location>
</feature>
<reference evidence="9" key="1">
    <citation type="submission" date="2020-10" db="EMBL/GenBank/DDBJ databases">
        <authorList>
            <person name="Gilroy R."/>
        </authorList>
    </citation>
    <scope>NUCLEOTIDE SEQUENCE</scope>
    <source>
        <strain evidence="9">C6-149</strain>
    </source>
</reference>